<comment type="caution">
    <text evidence="2">The sequence shown here is derived from an EMBL/GenBank/DDBJ whole genome shotgun (WGS) entry which is preliminary data.</text>
</comment>
<keyword evidence="3" id="KW-1185">Reference proteome</keyword>
<protein>
    <submittedName>
        <fullName evidence="2">Uncharacterized protein</fullName>
    </submittedName>
</protein>
<dbReference type="Proteomes" id="UP000299102">
    <property type="component" value="Unassembled WGS sequence"/>
</dbReference>
<evidence type="ECO:0000313" key="3">
    <source>
        <dbReference type="Proteomes" id="UP000299102"/>
    </source>
</evidence>
<feature type="region of interest" description="Disordered" evidence="1">
    <location>
        <begin position="49"/>
        <end position="86"/>
    </location>
</feature>
<feature type="compositionally biased region" description="Basic residues" evidence="1">
    <location>
        <begin position="70"/>
        <end position="80"/>
    </location>
</feature>
<gene>
    <name evidence="2" type="ORF">EVAR_52911_1</name>
</gene>
<reference evidence="2 3" key="1">
    <citation type="journal article" date="2019" name="Commun. Biol.">
        <title>The bagworm genome reveals a unique fibroin gene that provides high tensile strength.</title>
        <authorList>
            <person name="Kono N."/>
            <person name="Nakamura H."/>
            <person name="Ohtoshi R."/>
            <person name="Tomita M."/>
            <person name="Numata K."/>
            <person name="Arakawa K."/>
        </authorList>
    </citation>
    <scope>NUCLEOTIDE SEQUENCE [LARGE SCALE GENOMIC DNA]</scope>
</reference>
<dbReference type="AlphaFoldDB" id="A0A4C1Y8P7"/>
<evidence type="ECO:0000256" key="1">
    <source>
        <dbReference type="SAM" id="MobiDB-lite"/>
    </source>
</evidence>
<dbReference type="EMBL" id="BGZK01001086">
    <property type="protein sequence ID" value="GBP70785.1"/>
    <property type="molecule type" value="Genomic_DNA"/>
</dbReference>
<proteinExistence type="predicted"/>
<accession>A0A4C1Y8P7</accession>
<evidence type="ECO:0000313" key="2">
    <source>
        <dbReference type="EMBL" id="GBP70785.1"/>
    </source>
</evidence>
<name>A0A4C1Y8P7_EUMVA</name>
<sequence>MCLLSGSALLPARDAAPKLTYSRMDLIKQQQIFESCHIAHLSMPAGVHLAQQTEHDPRTWSEARGVGANPRRRQRRRARAPARAPGSASLDINLREAAAVTIYKASSPALTSLDFSFEMHACVGLPA</sequence>
<organism evidence="2 3">
    <name type="scientific">Eumeta variegata</name>
    <name type="common">Bagworm moth</name>
    <name type="synonym">Eumeta japonica</name>
    <dbReference type="NCBI Taxonomy" id="151549"/>
    <lineage>
        <taxon>Eukaryota</taxon>
        <taxon>Metazoa</taxon>
        <taxon>Ecdysozoa</taxon>
        <taxon>Arthropoda</taxon>
        <taxon>Hexapoda</taxon>
        <taxon>Insecta</taxon>
        <taxon>Pterygota</taxon>
        <taxon>Neoptera</taxon>
        <taxon>Endopterygota</taxon>
        <taxon>Lepidoptera</taxon>
        <taxon>Glossata</taxon>
        <taxon>Ditrysia</taxon>
        <taxon>Tineoidea</taxon>
        <taxon>Psychidae</taxon>
        <taxon>Oiketicinae</taxon>
        <taxon>Eumeta</taxon>
    </lineage>
</organism>